<evidence type="ECO:0000313" key="2">
    <source>
        <dbReference type="Proteomes" id="UP000694558"/>
    </source>
</evidence>
<proteinExistence type="predicted"/>
<organism evidence="1 2">
    <name type="scientific">Scophthalmus maximus</name>
    <name type="common">Turbot</name>
    <name type="synonym">Psetta maxima</name>
    <dbReference type="NCBI Taxonomy" id="52904"/>
    <lineage>
        <taxon>Eukaryota</taxon>
        <taxon>Metazoa</taxon>
        <taxon>Chordata</taxon>
        <taxon>Craniata</taxon>
        <taxon>Vertebrata</taxon>
        <taxon>Euteleostomi</taxon>
        <taxon>Actinopterygii</taxon>
        <taxon>Neopterygii</taxon>
        <taxon>Teleostei</taxon>
        <taxon>Neoteleostei</taxon>
        <taxon>Acanthomorphata</taxon>
        <taxon>Carangaria</taxon>
        <taxon>Pleuronectiformes</taxon>
        <taxon>Pleuronectoidei</taxon>
        <taxon>Scophthalmidae</taxon>
        <taxon>Scophthalmus</taxon>
    </lineage>
</organism>
<dbReference type="Proteomes" id="UP000694558">
    <property type="component" value="Chromosome 6"/>
</dbReference>
<protein>
    <submittedName>
        <fullName evidence="1">Uncharacterized protein</fullName>
    </submittedName>
</protein>
<accession>A0A8D3CG41</accession>
<sequence length="105" mass="12059">PCPCLRFCVQNLCHTFDTNTASRLCDFSHAFFQGRLKLKRLSTNVTCQRLFPLCEDQSQCEMWESCARRNRDPSLGLTLHFWGWGQCGSVQAALCAWCRFPPVPL</sequence>
<reference evidence="1" key="1">
    <citation type="submission" date="2023-05" db="EMBL/GenBank/DDBJ databases">
        <title>High-quality long-read genome of Scophthalmus maximus.</title>
        <authorList>
            <person name="Lien S."/>
            <person name="Martinez P."/>
        </authorList>
    </citation>
    <scope>NUCLEOTIDE SEQUENCE [LARGE SCALE GENOMIC DNA]</scope>
</reference>
<dbReference type="AlphaFoldDB" id="A0A8D3CG41"/>
<reference evidence="1" key="2">
    <citation type="submission" date="2025-08" db="UniProtKB">
        <authorList>
            <consortium name="Ensembl"/>
        </authorList>
    </citation>
    <scope>IDENTIFICATION</scope>
</reference>
<dbReference type="Ensembl" id="ENSSMAT00000038944.1">
    <property type="protein sequence ID" value="ENSSMAP00000046249.1"/>
    <property type="gene ID" value="ENSSMAG00000023429.1"/>
</dbReference>
<evidence type="ECO:0000313" key="1">
    <source>
        <dbReference type="Ensembl" id="ENSSMAP00000046249.1"/>
    </source>
</evidence>
<name>A0A8D3CG41_SCOMX</name>